<dbReference type="PROSITE" id="PS51762">
    <property type="entry name" value="GH16_2"/>
    <property type="match status" value="1"/>
</dbReference>
<dbReference type="KEGG" id="pchm:VFPPC_03180"/>
<evidence type="ECO:0000256" key="1">
    <source>
        <dbReference type="SAM" id="SignalP"/>
    </source>
</evidence>
<comment type="caution">
    <text evidence="3">The sequence shown here is derived from an EMBL/GenBank/DDBJ whole genome shotgun (WGS) entry which is preliminary data.</text>
</comment>
<protein>
    <submittedName>
        <fullName evidence="3">Cell wall glucanosyltransferase Mwg2</fullName>
    </submittedName>
</protein>
<dbReference type="GO" id="GO:0016757">
    <property type="term" value="F:glycosyltransferase activity"/>
    <property type="evidence" value="ECO:0007669"/>
    <property type="project" value="TreeGrafter"/>
</dbReference>
<keyword evidence="1" id="KW-0732">Signal</keyword>
<dbReference type="OrthoDB" id="4781at2759"/>
<proteinExistence type="predicted"/>
<dbReference type="PANTHER" id="PTHR10963">
    <property type="entry name" value="GLYCOSYL HYDROLASE-RELATED"/>
    <property type="match status" value="1"/>
</dbReference>
<feature type="chain" id="PRO_5008102226" evidence="1">
    <location>
        <begin position="18"/>
        <end position="272"/>
    </location>
</feature>
<dbReference type="InterPro" id="IPR050546">
    <property type="entry name" value="Glycosyl_Hydrlase_16"/>
</dbReference>
<dbReference type="GO" id="GO:0009277">
    <property type="term" value="C:fungal-type cell wall"/>
    <property type="evidence" value="ECO:0007669"/>
    <property type="project" value="TreeGrafter"/>
</dbReference>
<dbReference type="GO" id="GO:0031505">
    <property type="term" value="P:fungal-type cell wall organization"/>
    <property type="evidence" value="ECO:0007669"/>
    <property type="project" value="TreeGrafter"/>
</dbReference>
<dbReference type="SUPFAM" id="SSF49899">
    <property type="entry name" value="Concanavalin A-like lectins/glucanases"/>
    <property type="match status" value="1"/>
</dbReference>
<dbReference type="CDD" id="cd02183">
    <property type="entry name" value="GH16_fungal_CRH1_transglycosylase"/>
    <property type="match status" value="1"/>
</dbReference>
<dbReference type="RefSeq" id="XP_018147304.1">
    <property type="nucleotide sequence ID" value="XM_018282712.1"/>
</dbReference>
<dbReference type="STRING" id="1380566.A0A179FZF6"/>
<name>A0A179FZF6_METCM</name>
<dbReference type="GO" id="GO:0005975">
    <property type="term" value="P:carbohydrate metabolic process"/>
    <property type="evidence" value="ECO:0007669"/>
    <property type="project" value="InterPro"/>
</dbReference>
<organism evidence="3 4">
    <name type="scientific">Pochonia chlamydosporia 170</name>
    <dbReference type="NCBI Taxonomy" id="1380566"/>
    <lineage>
        <taxon>Eukaryota</taxon>
        <taxon>Fungi</taxon>
        <taxon>Dikarya</taxon>
        <taxon>Ascomycota</taxon>
        <taxon>Pezizomycotina</taxon>
        <taxon>Sordariomycetes</taxon>
        <taxon>Hypocreomycetidae</taxon>
        <taxon>Hypocreales</taxon>
        <taxon>Clavicipitaceae</taxon>
        <taxon>Pochonia</taxon>
    </lineage>
</organism>
<accession>A0A179FZF6</accession>
<evidence type="ECO:0000259" key="2">
    <source>
        <dbReference type="PROSITE" id="PS51762"/>
    </source>
</evidence>
<evidence type="ECO:0000313" key="4">
    <source>
        <dbReference type="Proteomes" id="UP000078397"/>
    </source>
</evidence>
<dbReference type="GO" id="GO:0004553">
    <property type="term" value="F:hydrolase activity, hydrolyzing O-glycosyl compounds"/>
    <property type="evidence" value="ECO:0007669"/>
    <property type="project" value="InterPro"/>
</dbReference>
<dbReference type="Pfam" id="PF00722">
    <property type="entry name" value="Glyco_hydro_16"/>
    <property type="match status" value="1"/>
</dbReference>
<dbReference type="PANTHER" id="PTHR10963:SF68">
    <property type="entry name" value="GLYCOSIDASE CRH1-RELATED"/>
    <property type="match status" value="1"/>
</dbReference>
<evidence type="ECO:0000313" key="3">
    <source>
        <dbReference type="EMBL" id="OAQ70767.1"/>
    </source>
</evidence>
<sequence>MLSAVFLFALVADIVSGQTFSKCNPLKQNGCPPDPAFSNRQASCNFAANTCGVFTPLSGGISYGRNGAVFTINSPSDSPTIASDKYIFFGKLEVVVQAAPGRGIVTSMVLQSDDLDEIDWEFIGSDNARVQTNYFSKGDTSVYNRGQFHPVSNPVGSTHKYTIEWTRSKVVWSIDGRPVRTLLAKDCPPGPAGFPQTPMQIKLGTWVAGKQGNAQGTVDWAGGYADWSRKPFVAFYKSVTITDYAGGDGPGRAARQYVYGDKSGTWQSIRVQ</sequence>
<dbReference type="InterPro" id="IPR013320">
    <property type="entry name" value="ConA-like_dom_sf"/>
</dbReference>
<reference evidence="3 4" key="1">
    <citation type="journal article" date="2016" name="PLoS Pathog.">
        <title>Biosynthesis of antibiotic leucinostatins in bio-control fungus Purpureocillium lilacinum and their inhibition on phytophthora revealed by genome mining.</title>
        <authorList>
            <person name="Wang G."/>
            <person name="Liu Z."/>
            <person name="Lin R."/>
            <person name="Li E."/>
            <person name="Mao Z."/>
            <person name="Ling J."/>
            <person name="Yang Y."/>
            <person name="Yin W.B."/>
            <person name="Xie B."/>
        </authorList>
    </citation>
    <scope>NUCLEOTIDE SEQUENCE [LARGE SCALE GENOMIC DNA]</scope>
    <source>
        <strain evidence="3">170</strain>
    </source>
</reference>
<gene>
    <name evidence="3" type="ORF">VFPPC_03180</name>
</gene>
<dbReference type="Proteomes" id="UP000078397">
    <property type="component" value="Unassembled WGS sequence"/>
</dbReference>
<dbReference type="GeneID" id="28846706"/>
<feature type="domain" description="GH16" evidence="2">
    <location>
        <begin position="26"/>
        <end position="236"/>
    </location>
</feature>
<feature type="signal peptide" evidence="1">
    <location>
        <begin position="1"/>
        <end position="17"/>
    </location>
</feature>
<dbReference type="EMBL" id="LSBJ02000002">
    <property type="protein sequence ID" value="OAQ70767.1"/>
    <property type="molecule type" value="Genomic_DNA"/>
</dbReference>
<keyword evidence="4" id="KW-1185">Reference proteome</keyword>
<dbReference type="InterPro" id="IPR000757">
    <property type="entry name" value="Beta-glucanase-like"/>
</dbReference>
<dbReference type="AlphaFoldDB" id="A0A179FZF6"/>
<dbReference type="Gene3D" id="2.60.120.200">
    <property type="match status" value="1"/>
</dbReference>